<dbReference type="GO" id="GO:0032153">
    <property type="term" value="C:cell division site"/>
    <property type="evidence" value="ECO:0007669"/>
    <property type="project" value="TreeGrafter"/>
</dbReference>
<accession>A0A4Y9AE64</accession>
<dbReference type="PANTHER" id="PTHR30474">
    <property type="entry name" value="CELL CYCLE PROTEIN"/>
    <property type="match status" value="1"/>
</dbReference>
<feature type="transmembrane region" description="Helical" evidence="6">
    <location>
        <begin position="114"/>
        <end position="133"/>
    </location>
</feature>
<dbReference type="Pfam" id="PF01098">
    <property type="entry name" value="FTSW_RODA_SPOVE"/>
    <property type="match status" value="1"/>
</dbReference>
<dbReference type="InterPro" id="IPR001182">
    <property type="entry name" value="FtsW/RodA"/>
</dbReference>
<feature type="transmembrane region" description="Helical" evidence="6">
    <location>
        <begin position="7"/>
        <end position="27"/>
    </location>
</feature>
<organism evidence="7 8">
    <name type="scientific">Lentibacillus salicampi</name>
    <dbReference type="NCBI Taxonomy" id="175306"/>
    <lineage>
        <taxon>Bacteria</taxon>
        <taxon>Bacillati</taxon>
        <taxon>Bacillota</taxon>
        <taxon>Bacilli</taxon>
        <taxon>Bacillales</taxon>
        <taxon>Bacillaceae</taxon>
        <taxon>Lentibacillus</taxon>
    </lineage>
</organism>
<protein>
    <submittedName>
        <fullName evidence="7">Rod shape-determining protein RodA</fullName>
    </submittedName>
</protein>
<evidence type="ECO:0000313" key="7">
    <source>
        <dbReference type="EMBL" id="TFJ93622.1"/>
    </source>
</evidence>
<name>A0A4Y9AE64_9BACI</name>
<feature type="transmembrane region" description="Helical" evidence="6">
    <location>
        <begin position="354"/>
        <end position="375"/>
    </location>
</feature>
<feature type="transmembrane region" description="Helical" evidence="6">
    <location>
        <begin position="145"/>
        <end position="162"/>
    </location>
</feature>
<reference evidence="7 8" key="1">
    <citation type="submission" date="2019-03" db="EMBL/GenBank/DDBJ databases">
        <title>Genome sequence of Lentibacillus salicampi ATCC BAA-719.</title>
        <authorList>
            <person name="Maclea K.S."/>
            <person name="Simoes Junior M."/>
        </authorList>
    </citation>
    <scope>NUCLEOTIDE SEQUENCE [LARGE SCALE GENOMIC DNA]</scope>
    <source>
        <strain evidence="7 8">ATCC BAA-719</strain>
    </source>
</reference>
<dbReference type="EMBL" id="SRHY01000005">
    <property type="protein sequence ID" value="TFJ93622.1"/>
    <property type="molecule type" value="Genomic_DNA"/>
</dbReference>
<dbReference type="Proteomes" id="UP000298484">
    <property type="component" value="Unassembled WGS sequence"/>
</dbReference>
<comment type="subcellular location">
    <subcellularLocation>
        <location evidence="1">Membrane</location>
        <topology evidence="1">Multi-pass membrane protein</topology>
    </subcellularLocation>
</comment>
<keyword evidence="8" id="KW-1185">Reference proteome</keyword>
<evidence type="ECO:0000256" key="3">
    <source>
        <dbReference type="ARBA" id="ARBA00022960"/>
    </source>
</evidence>
<evidence type="ECO:0000256" key="2">
    <source>
        <dbReference type="ARBA" id="ARBA00022692"/>
    </source>
</evidence>
<dbReference type="GO" id="GO:0005886">
    <property type="term" value="C:plasma membrane"/>
    <property type="evidence" value="ECO:0007669"/>
    <property type="project" value="TreeGrafter"/>
</dbReference>
<dbReference type="GO" id="GO:0015648">
    <property type="term" value="F:lipid-linked peptidoglycan transporter activity"/>
    <property type="evidence" value="ECO:0007669"/>
    <property type="project" value="TreeGrafter"/>
</dbReference>
<evidence type="ECO:0000256" key="1">
    <source>
        <dbReference type="ARBA" id="ARBA00004141"/>
    </source>
</evidence>
<feature type="transmembrane region" description="Helical" evidence="6">
    <location>
        <begin position="288"/>
        <end position="309"/>
    </location>
</feature>
<feature type="transmembrane region" description="Helical" evidence="6">
    <location>
        <begin position="47"/>
        <end position="65"/>
    </location>
</feature>
<keyword evidence="5 6" id="KW-0472">Membrane</keyword>
<keyword evidence="3" id="KW-0133">Cell shape</keyword>
<gene>
    <name evidence="7" type="ORF">E4U82_06595</name>
</gene>
<dbReference type="PANTHER" id="PTHR30474:SF1">
    <property type="entry name" value="PEPTIDOGLYCAN GLYCOSYLTRANSFERASE MRDB"/>
    <property type="match status" value="1"/>
</dbReference>
<keyword evidence="2 6" id="KW-0812">Transmembrane</keyword>
<feature type="transmembrane region" description="Helical" evidence="6">
    <location>
        <begin position="321"/>
        <end position="342"/>
    </location>
</feature>
<keyword evidence="4 6" id="KW-1133">Transmembrane helix</keyword>
<evidence type="ECO:0000313" key="8">
    <source>
        <dbReference type="Proteomes" id="UP000298484"/>
    </source>
</evidence>
<dbReference type="GO" id="GO:0008360">
    <property type="term" value="P:regulation of cell shape"/>
    <property type="evidence" value="ECO:0007669"/>
    <property type="project" value="UniProtKB-KW"/>
</dbReference>
<dbReference type="RefSeq" id="WP_135109337.1">
    <property type="nucleotide sequence ID" value="NZ_SRHY01000005.1"/>
</dbReference>
<dbReference type="GO" id="GO:0051301">
    <property type="term" value="P:cell division"/>
    <property type="evidence" value="ECO:0007669"/>
    <property type="project" value="InterPro"/>
</dbReference>
<sequence>MQNRINIDYTILSILILLGLSSIFTLYTLEPTLSASDGSGYWLKQGMWYIAGGLVIVAVMTIDYDRFHQITWILYGLGLLSLFMLFVGFPPGIVTEINGAVSWFQFPGMSIQPGEFIKVILVMTLAHVIVRHNSKYVEKTFKSDLGLLVKIIALSLPPMFFLVKQPDLGGFLVLAAIAGSMILVSGIRWRILFFLLFVSLAAVSLVTAIWYFFPDSVAAFLDKSGLDHVAGRFIGWLNPQETNGGYGYQLITAMMAIGSGQLFGKGNIQVSVPEQHTDMIFTAVAEQFGFIGSSIVVTLLFLLIYRLIYIAIQSNDDYGSYLVTGMVGMFAYQIFQNIGMSIQLLPITGLPLPFISYGGSSTLTYMLAIAIVLNVHSRTKEYMFETRWKN</sequence>
<feature type="transmembrane region" description="Helical" evidence="6">
    <location>
        <begin position="191"/>
        <end position="213"/>
    </location>
</feature>
<evidence type="ECO:0000256" key="5">
    <source>
        <dbReference type="ARBA" id="ARBA00023136"/>
    </source>
</evidence>
<feature type="transmembrane region" description="Helical" evidence="6">
    <location>
        <begin position="168"/>
        <end position="184"/>
    </location>
</feature>
<comment type="caution">
    <text evidence="7">The sequence shown here is derived from an EMBL/GenBank/DDBJ whole genome shotgun (WGS) entry which is preliminary data.</text>
</comment>
<evidence type="ECO:0000256" key="4">
    <source>
        <dbReference type="ARBA" id="ARBA00022989"/>
    </source>
</evidence>
<dbReference type="OrthoDB" id="9768187at2"/>
<proteinExistence type="predicted"/>
<feature type="transmembrane region" description="Helical" evidence="6">
    <location>
        <begin position="72"/>
        <end position="94"/>
    </location>
</feature>
<dbReference type="AlphaFoldDB" id="A0A4Y9AE64"/>
<evidence type="ECO:0000256" key="6">
    <source>
        <dbReference type="SAM" id="Phobius"/>
    </source>
</evidence>